<evidence type="ECO:0000256" key="7">
    <source>
        <dbReference type="RuleBase" id="RU000354"/>
    </source>
</evidence>
<evidence type="ECO:0008006" key="16">
    <source>
        <dbReference type="Google" id="ProtNLM"/>
    </source>
</evidence>
<comment type="caution">
    <text evidence="14">The sequence shown here is derived from an EMBL/GenBank/DDBJ whole genome shotgun (WGS) entry which is preliminary data.</text>
</comment>
<dbReference type="SMART" id="SM00408">
    <property type="entry name" value="IGc2"/>
    <property type="match status" value="2"/>
</dbReference>
<evidence type="ECO:0000259" key="12">
    <source>
        <dbReference type="PROSITE" id="PS51362"/>
    </source>
</evidence>
<dbReference type="InterPro" id="IPR003598">
    <property type="entry name" value="Ig_sub2"/>
</dbReference>
<dbReference type="GO" id="GO:0005576">
    <property type="term" value="C:extracellular region"/>
    <property type="evidence" value="ECO:0007669"/>
    <property type="project" value="UniProtKB-SubCell"/>
</dbReference>
<dbReference type="EMBL" id="CAJOBD010000732">
    <property type="protein sequence ID" value="CAF3712409.1"/>
    <property type="molecule type" value="Genomic_DNA"/>
</dbReference>
<dbReference type="InterPro" id="IPR003599">
    <property type="entry name" value="Ig_sub"/>
</dbReference>
<keyword evidence="10" id="KW-0812">Transmembrane</keyword>
<dbReference type="Gene3D" id="2.60.40.10">
    <property type="entry name" value="Immunoglobulins"/>
    <property type="match status" value="2"/>
</dbReference>
<evidence type="ECO:0000313" key="14">
    <source>
        <dbReference type="EMBL" id="CAF3712409.1"/>
    </source>
</evidence>
<dbReference type="SUPFAM" id="SSF57501">
    <property type="entry name" value="Cystine-knot cytokines"/>
    <property type="match status" value="1"/>
</dbReference>
<keyword evidence="10" id="KW-1133">Transmembrane helix</keyword>
<keyword evidence="7" id="KW-0339">Growth factor</keyword>
<feature type="domain" description="TGF-beta family profile" evidence="12">
    <location>
        <begin position="463"/>
        <end position="610"/>
    </location>
</feature>
<feature type="coiled-coil region" evidence="8">
    <location>
        <begin position="220"/>
        <end position="254"/>
    </location>
</feature>
<dbReference type="EMBL" id="CAJNOT010000283">
    <property type="protein sequence ID" value="CAF0925884.1"/>
    <property type="molecule type" value="Genomic_DNA"/>
</dbReference>
<dbReference type="PROSITE" id="PS51362">
    <property type="entry name" value="TGF_BETA_2"/>
    <property type="match status" value="1"/>
</dbReference>
<evidence type="ECO:0000256" key="9">
    <source>
        <dbReference type="SAM" id="MobiDB-lite"/>
    </source>
</evidence>
<evidence type="ECO:0000313" key="15">
    <source>
        <dbReference type="Proteomes" id="UP000663836"/>
    </source>
</evidence>
<evidence type="ECO:0000256" key="8">
    <source>
        <dbReference type="SAM" id="Coils"/>
    </source>
</evidence>
<keyword evidence="10" id="KW-0472">Membrane</keyword>
<evidence type="ECO:0000259" key="11">
    <source>
        <dbReference type="PROSITE" id="PS50835"/>
    </source>
</evidence>
<keyword evidence="3" id="KW-0732">Signal</keyword>
<keyword evidence="5" id="KW-1015">Disulfide bond</keyword>
<dbReference type="Pfam" id="PF00019">
    <property type="entry name" value="TGF_beta"/>
    <property type="match status" value="1"/>
</dbReference>
<dbReference type="Proteomes" id="UP000663864">
    <property type="component" value="Unassembled WGS sequence"/>
</dbReference>
<dbReference type="SUPFAM" id="SSF48726">
    <property type="entry name" value="Immunoglobulin"/>
    <property type="match status" value="2"/>
</dbReference>
<evidence type="ECO:0000256" key="4">
    <source>
        <dbReference type="ARBA" id="ARBA00022737"/>
    </source>
</evidence>
<evidence type="ECO:0000256" key="6">
    <source>
        <dbReference type="ARBA" id="ARBA00023319"/>
    </source>
</evidence>
<protein>
    <recommendedName>
        <fullName evidence="16">Ig-like domain-containing protein</fullName>
    </recommendedName>
</protein>
<accession>A0A818VAJ6</accession>
<dbReference type="InterPro" id="IPR007110">
    <property type="entry name" value="Ig-like_dom"/>
</dbReference>
<feature type="region of interest" description="Disordered" evidence="9">
    <location>
        <begin position="452"/>
        <end position="481"/>
    </location>
</feature>
<feature type="compositionally biased region" description="Low complexity" evidence="9">
    <location>
        <begin position="455"/>
        <end position="468"/>
    </location>
</feature>
<keyword evidence="4" id="KW-0677">Repeat</keyword>
<dbReference type="PANTHER" id="PTHR12231">
    <property type="entry name" value="CTX-RELATED TYPE I TRANSMEMBRANE PROTEIN"/>
    <property type="match status" value="1"/>
</dbReference>
<evidence type="ECO:0000256" key="1">
    <source>
        <dbReference type="ARBA" id="ARBA00004613"/>
    </source>
</evidence>
<dbReference type="GO" id="GO:0008083">
    <property type="term" value="F:growth factor activity"/>
    <property type="evidence" value="ECO:0007669"/>
    <property type="project" value="UniProtKB-KW"/>
</dbReference>
<dbReference type="InterPro" id="IPR051170">
    <property type="entry name" value="Neural/epithelial_adhesion"/>
</dbReference>
<keyword evidence="8" id="KW-0175">Coiled coil</keyword>
<reference evidence="14" key="1">
    <citation type="submission" date="2021-02" db="EMBL/GenBank/DDBJ databases">
        <authorList>
            <person name="Nowell W R."/>
        </authorList>
    </citation>
    <scope>NUCLEOTIDE SEQUENCE</scope>
</reference>
<dbReference type="GO" id="GO:0043005">
    <property type="term" value="C:neuron projection"/>
    <property type="evidence" value="ECO:0007669"/>
    <property type="project" value="TreeGrafter"/>
</dbReference>
<evidence type="ECO:0000256" key="3">
    <source>
        <dbReference type="ARBA" id="ARBA00022729"/>
    </source>
</evidence>
<dbReference type="Proteomes" id="UP000663836">
    <property type="component" value="Unassembled WGS sequence"/>
</dbReference>
<evidence type="ECO:0000256" key="2">
    <source>
        <dbReference type="ARBA" id="ARBA00022525"/>
    </source>
</evidence>
<dbReference type="PANTHER" id="PTHR12231:SF253">
    <property type="entry name" value="DPR-INTERACTING PROTEIN ETA, ISOFORM B-RELATED"/>
    <property type="match status" value="1"/>
</dbReference>
<feature type="transmembrane region" description="Helical" evidence="10">
    <location>
        <begin position="100"/>
        <end position="122"/>
    </location>
</feature>
<organism evidence="14 15">
    <name type="scientific">Rotaria sordida</name>
    <dbReference type="NCBI Taxonomy" id="392033"/>
    <lineage>
        <taxon>Eukaryota</taxon>
        <taxon>Metazoa</taxon>
        <taxon>Spiralia</taxon>
        <taxon>Gnathifera</taxon>
        <taxon>Rotifera</taxon>
        <taxon>Eurotatoria</taxon>
        <taxon>Bdelloidea</taxon>
        <taxon>Philodinida</taxon>
        <taxon>Philodinidae</taxon>
        <taxon>Rotaria</taxon>
    </lineage>
</organism>
<evidence type="ECO:0000313" key="13">
    <source>
        <dbReference type="EMBL" id="CAF0925884.1"/>
    </source>
</evidence>
<proteinExistence type="inferred from homology"/>
<dbReference type="PROSITE" id="PS50835">
    <property type="entry name" value="IG_LIKE"/>
    <property type="match status" value="2"/>
</dbReference>
<dbReference type="SMART" id="SM00409">
    <property type="entry name" value="IG"/>
    <property type="match status" value="2"/>
</dbReference>
<dbReference type="InterPro" id="IPR013783">
    <property type="entry name" value="Ig-like_fold"/>
</dbReference>
<keyword evidence="2" id="KW-0964">Secreted</keyword>
<evidence type="ECO:0000256" key="5">
    <source>
        <dbReference type="ARBA" id="ARBA00023157"/>
    </source>
</evidence>
<dbReference type="AlphaFoldDB" id="A0A818VAJ6"/>
<comment type="subcellular location">
    <subcellularLocation>
        <location evidence="1">Secreted</location>
    </subcellularLocation>
</comment>
<dbReference type="InterPro" id="IPR029034">
    <property type="entry name" value="Cystine-knot_cytokine"/>
</dbReference>
<name>A0A818VAJ6_9BILA</name>
<gene>
    <name evidence="14" type="ORF">JBS370_LOCUS10242</name>
    <name evidence="13" type="ORF">ZHD862_LOCUS8656</name>
</gene>
<dbReference type="SMART" id="SM00204">
    <property type="entry name" value="TGFB"/>
    <property type="match status" value="1"/>
</dbReference>
<dbReference type="Gene3D" id="2.10.90.10">
    <property type="entry name" value="Cystine-knot cytokines"/>
    <property type="match status" value="1"/>
</dbReference>
<dbReference type="InterPro" id="IPR001839">
    <property type="entry name" value="TGF-b_C"/>
</dbReference>
<feature type="domain" description="Ig-like" evidence="11">
    <location>
        <begin position="1"/>
        <end position="92"/>
    </location>
</feature>
<evidence type="ECO:0000256" key="10">
    <source>
        <dbReference type="SAM" id="Phobius"/>
    </source>
</evidence>
<dbReference type="CDD" id="cd13756">
    <property type="entry name" value="TGF_beta_BMPs_GDFs"/>
    <property type="match status" value="1"/>
</dbReference>
<dbReference type="InterPro" id="IPR036179">
    <property type="entry name" value="Ig-like_dom_sf"/>
</dbReference>
<feature type="domain" description="Ig-like" evidence="11">
    <location>
        <begin position="609"/>
        <end position="697"/>
    </location>
</feature>
<comment type="similarity">
    <text evidence="7">Belongs to the TGF-beta family.</text>
</comment>
<dbReference type="Pfam" id="PF13927">
    <property type="entry name" value="Ig_3"/>
    <property type="match status" value="2"/>
</dbReference>
<keyword evidence="6" id="KW-0393">Immunoglobulin domain</keyword>
<sequence>MIIDNATSSPVFVNEYDNITMECQARGRPTPYITWFRRNRDEHNHTKFENEILINNTNGQLHLINVTRYHIGHYECRASNGVNGHVVSKDIELRVLCKIMASWFIILNIILLLSSSFVQARFRINSKRRYSMSTIPFIPPSFPFDDNSILNSNDDSLIESTTISSSSIKINNQANEQQIEQFTLLLFNRLNLKEPPNVTIQNHDGSGTGIPSSIVKQLEQQTQEQQYMKHIEEMKTYEQQEQKYRDENQATIERAILPSDKISHHTCQRQISIKLNLNEENLRHIDCFYFSKSSFGSATLSTNQIVKQLRIYIKKNYFHINNEYEKRLTSDMFKIYQVFRPTSNDTLLRPFPGFTDTLRLTISQIKQLNDNWLELTIDSNNTQINIQQIYEQFSTAWYGLAINRELQSSRSSFYRRHHSKKRIQHFLRSNDNEDNNKESQEELPYMLVEYGNKNSSSLTSGRRGTRGTNRPRPAQPCDPKSPCCRRPLTIDLDQVGSALDFVIYPRKLDIGECIGVCGASGTSLKHTEVKNAQQKNHPNSAHNLLLLHRNSVHHDKTTTTAKNNQADQQLTHCCSFSRTGGLELLYTTINGGPVIRKYIPNMVVEDFPPSIQAQSTLVHSTIGKSIQLRCSAIVPFDTKIYWQRMDNKTISKFRQQQYTNNDITQTSLYIKDIEKLDFGLYGCFAESMAGQSHAVIELREHRRLASSKVIENNDLTTPRIQILKRNQISDQTTISITTNKASSCFSLLYLSFTLNQIIFYYLTPDIHICFV</sequence>